<dbReference type="AlphaFoldDB" id="A0AAV3XAH1"/>
<reference evidence="1" key="1">
    <citation type="submission" date="2019-10" db="EMBL/GenBank/DDBJ databases">
        <title>Draft genome sequece of Microseira wollei NIES-4236.</title>
        <authorList>
            <person name="Yamaguchi H."/>
            <person name="Suzuki S."/>
            <person name="Kawachi M."/>
        </authorList>
    </citation>
    <scope>NUCLEOTIDE SEQUENCE</scope>
    <source>
        <strain evidence="1">NIES-4236</strain>
    </source>
</reference>
<evidence type="ECO:0008006" key="3">
    <source>
        <dbReference type="Google" id="ProtNLM"/>
    </source>
</evidence>
<organism evidence="1 2">
    <name type="scientific">Microseira wollei NIES-4236</name>
    <dbReference type="NCBI Taxonomy" id="2530354"/>
    <lineage>
        <taxon>Bacteria</taxon>
        <taxon>Bacillati</taxon>
        <taxon>Cyanobacteriota</taxon>
        <taxon>Cyanophyceae</taxon>
        <taxon>Oscillatoriophycideae</taxon>
        <taxon>Aerosakkonematales</taxon>
        <taxon>Aerosakkonemataceae</taxon>
        <taxon>Microseira</taxon>
    </lineage>
</organism>
<protein>
    <recommendedName>
        <fullName evidence="3">Transposase</fullName>
    </recommendedName>
</protein>
<keyword evidence="2" id="KW-1185">Reference proteome</keyword>
<accession>A0AAV3XAH1</accession>
<gene>
    <name evidence="1" type="ORF">MiSe_10900</name>
</gene>
<proteinExistence type="predicted"/>
<dbReference type="RefSeq" id="WP_226575732.1">
    <property type="nucleotide sequence ID" value="NZ_BLAY01000011.1"/>
</dbReference>
<evidence type="ECO:0000313" key="2">
    <source>
        <dbReference type="Proteomes" id="UP001050975"/>
    </source>
</evidence>
<dbReference type="EMBL" id="BLAY01000011">
    <property type="protein sequence ID" value="GET36342.1"/>
    <property type="molecule type" value="Genomic_DNA"/>
</dbReference>
<dbReference type="Proteomes" id="UP001050975">
    <property type="component" value="Unassembled WGS sequence"/>
</dbReference>
<sequence>MGYDGYQPKPKGMDKALAISSLTNLHCLQTRWIVTLLQVPINGVSERSNPTNALEVVDTQEDNQSQAFEGRDWVRSKCLLET</sequence>
<evidence type="ECO:0000313" key="1">
    <source>
        <dbReference type="EMBL" id="GET36342.1"/>
    </source>
</evidence>
<name>A0AAV3XAH1_9CYAN</name>
<comment type="caution">
    <text evidence="1">The sequence shown here is derived from an EMBL/GenBank/DDBJ whole genome shotgun (WGS) entry which is preliminary data.</text>
</comment>